<feature type="compositionally biased region" description="Basic and acidic residues" evidence="1">
    <location>
        <begin position="372"/>
        <end position="393"/>
    </location>
</feature>
<evidence type="ECO:0000313" key="3">
    <source>
        <dbReference type="EMBL" id="MES1920546.1"/>
    </source>
</evidence>
<dbReference type="InterPro" id="IPR036388">
    <property type="entry name" value="WH-like_DNA-bd_sf"/>
</dbReference>
<feature type="region of interest" description="Disordered" evidence="1">
    <location>
        <begin position="371"/>
        <end position="410"/>
    </location>
</feature>
<dbReference type="InterPro" id="IPR000591">
    <property type="entry name" value="DEP_dom"/>
</dbReference>
<comment type="caution">
    <text evidence="3">The sequence shown here is derived from an EMBL/GenBank/DDBJ whole genome shotgun (WGS) entry which is preliminary data.</text>
</comment>
<dbReference type="SUPFAM" id="SSF46785">
    <property type="entry name" value="Winged helix' DNA-binding domain"/>
    <property type="match status" value="1"/>
</dbReference>
<keyword evidence="4" id="KW-1185">Reference proteome</keyword>
<dbReference type="Proteomes" id="UP001439008">
    <property type="component" value="Unassembled WGS sequence"/>
</dbReference>
<reference evidence="3 4" key="1">
    <citation type="journal article" date="2024" name="BMC Biol.">
        <title>Comparative genomics of Ascetosporea gives new insight into the evolutionary basis for animal parasitism in Rhizaria.</title>
        <authorList>
            <person name="Hiltunen Thoren M."/>
            <person name="Onut-Brannstrom I."/>
            <person name="Alfjorden A."/>
            <person name="Peckova H."/>
            <person name="Swords F."/>
            <person name="Hooper C."/>
            <person name="Holzer A.S."/>
            <person name="Bass D."/>
            <person name="Burki F."/>
        </authorList>
    </citation>
    <scope>NUCLEOTIDE SEQUENCE [LARGE SCALE GENOMIC DNA]</scope>
    <source>
        <strain evidence="3">20-A016</strain>
    </source>
</reference>
<dbReference type="SMART" id="SM00049">
    <property type="entry name" value="DEP"/>
    <property type="match status" value="1"/>
</dbReference>
<feature type="region of interest" description="Disordered" evidence="1">
    <location>
        <begin position="266"/>
        <end position="325"/>
    </location>
</feature>
<sequence>MSKNFLDNEELSNWTVDYTAKIFEDVLKIYQRTQNDIFKMLRNSYRRFKRSNHFEELQKELSESSPEMTSRGSCIRDDCNCELYADSGNIANCGSCGHFYEEHQNLNVEDEAQPSSVKTSKITNEQRRKLQLMLGKSAVDLEGERFNSTMGNPRKEFLIDSLTAIINHPSDPLKLKKHRFKLKRYKKCFLGIDLSRKLQKRLDISKTDTLNVITEMMGQQMFSPVDKSQQYFINGKFYYFLNDAVYKEVKRRSVFVEYESSDNDSVQKSQDLEEVRRSHEKKSRSRDRKSKKSNRKLSHFKSTVDSKSLESLDKDKSNESSESSRDAAVNLFEMLAFPVRDGEAPEKEIFGKEAKSETKISMEYLKKITSLESKEKNKNMSAEQKHSRCDKKSSTRKNNVINNKTEEDKN</sequence>
<evidence type="ECO:0000259" key="2">
    <source>
        <dbReference type="SMART" id="SM00049"/>
    </source>
</evidence>
<proteinExistence type="predicted"/>
<feature type="compositionally biased region" description="Basic residues" evidence="1">
    <location>
        <begin position="278"/>
        <end position="299"/>
    </location>
</feature>
<gene>
    <name evidence="3" type="ORF">MHBO_002209</name>
</gene>
<dbReference type="Pfam" id="PF00610">
    <property type="entry name" value="DEP"/>
    <property type="match status" value="1"/>
</dbReference>
<organism evidence="3 4">
    <name type="scientific">Bonamia ostreae</name>
    <dbReference type="NCBI Taxonomy" id="126728"/>
    <lineage>
        <taxon>Eukaryota</taxon>
        <taxon>Sar</taxon>
        <taxon>Rhizaria</taxon>
        <taxon>Endomyxa</taxon>
        <taxon>Ascetosporea</taxon>
        <taxon>Haplosporida</taxon>
        <taxon>Bonamia</taxon>
    </lineage>
</organism>
<feature type="non-terminal residue" evidence="3">
    <location>
        <position position="410"/>
    </location>
</feature>
<evidence type="ECO:0000256" key="1">
    <source>
        <dbReference type="SAM" id="MobiDB-lite"/>
    </source>
</evidence>
<feature type="compositionally biased region" description="Basic and acidic residues" evidence="1">
    <location>
        <begin position="302"/>
        <end position="325"/>
    </location>
</feature>
<accession>A0ABV2ALI5</accession>
<feature type="domain" description="DEP" evidence="2">
    <location>
        <begin position="169"/>
        <end position="243"/>
    </location>
</feature>
<dbReference type="InterPro" id="IPR036390">
    <property type="entry name" value="WH_DNA-bd_sf"/>
</dbReference>
<dbReference type="Gene3D" id="1.10.10.10">
    <property type="entry name" value="Winged helix-like DNA-binding domain superfamily/Winged helix DNA-binding domain"/>
    <property type="match status" value="1"/>
</dbReference>
<dbReference type="EMBL" id="JBDODL010000729">
    <property type="protein sequence ID" value="MES1920546.1"/>
    <property type="molecule type" value="Genomic_DNA"/>
</dbReference>
<protein>
    <recommendedName>
        <fullName evidence="2">DEP domain-containing protein</fullName>
    </recommendedName>
</protein>
<name>A0ABV2ALI5_9EUKA</name>
<evidence type="ECO:0000313" key="4">
    <source>
        <dbReference type="Proteomes" id="UP001439008"/>
    </source>
</evidence>